<sequence>MSISEQNTRSAEPVMLKYLFSGATVEGLPTRGFLKSDGKYLLKISFDGIESWTTREMRTKESTVVWSAAEDRKEFEQTSTCNLQAILYKNHSGRSQEELGTAMLSLESWLTSSATLVPATSIKYKTSIIIKLSIDRQDDVPLKTNVDPDVERAVQQAAIDVSGMHKLPSLDSAAVAAGQLQPIKNALTSDVVKGIESSWEPLLDKLDAFTKMMDAVVEVHPYAKMAWTVISAAYKLVRGQQDRDARVEQLVEKMQNVYDFLCDAHDLQSDKSREGVLSRLSMQTVECGHSISTYARNATFFRRILEQSASNMNAKIHAYSSSFDDLLQDFRTGSQLRTEITTVRILADIKDLAVAMELRDIFYTRGAGYEIGKTCLPGTRAALLDDITAWASSDVVDTPRTYLLLGRAGTGKSTVAHTIAGRFDNLKQLGSMFCFRRTEATRTPESLFRNIARDLCDGWPAFRDALTKSIDGKTSRCSTNDLELQFSSFLLGPARLLAVSGTIVVIIDALDECGTIADRQKLLEILSHRVQQLPSTFRFLITARAEPDIEESFLGSTISTIVKHMPTPEKDKQLQSDILEYIRHTLSAPGGRLPFGLPEDACGTLASKAEGLFQWAYVACEYLKVPRIGSTTQRRYKQLEAGKDSRLDSLYETVLQPLLVESPVLESFKCILGFVLTAVEPLPRQSLRDLVTLLEPEEFLDVDEILPYLGSLLSGVGHQDIGPVRPLHSSFTDLLQRSTSDNPYYIGVAGHHDRLAISSLRLLKRDLRFNMGGLENSYRLNTDVSSDRKKLPEQLTYACKYWGQHLAMSREDFELEVADLLRVLFLENFLFWLDAASIAGAVSEIPGCALAAIDRLQHVDEKMVQVVREGVKFVRTFVRPIVDSAAHVYLSALVWTPTTSTIAALYNSNFPWKARISHCAAAAWPSLSLSIEDNNTEEITSVTFTPNGKRIICGSRDATIRVWDAETGHAIGVPFGTRDGFSISLAIYPDGRRIVCGSANKTLQIWDTYTGGAIGEPLLGHRDSVTSVAISTDGQRIVSGSTDNTVRIWDAETRRTVGRPLLGHHESVTSVAISSDGRHIVSGSDDKTVRIWNATTGHGPSIVISHQTWVCSVAISPDGDYIISGSANGTLQFWETKTGHAADKPFVGHTSRVWSTAISSDGTRIASASGDGTVRMWDAEMGLAIGQPLRSGNSWARSVAISADGRRVVSGYGDGAVRVWDMDAGYLGEPLVGHEPPVNSVVISSDGKYILSGCSDEVVRILDAETGDVLSDAFEGHDDQVTSVAISQSGKLIVSGSLDHTVRLWDAEAETAIGEPLAGHERTVSSVAISPDESWIASGSYDGTVQLWDSGTLKALDDPLIGHLSAVDSVAISPDGNRIVSGSSDKTVRLWDAKTKRPIGEPLVGHTDTVLAVTISADGKHIVSGSCDKTVRLWDATTGQPIGEPLVGHSKMVRSVSILADRKRIVSGSEDRTIRVWDVETRRQVGEPLTGHEKAVLSVAVSPDQRWIASASKDGTIRLWDLEAGVPLRNLSLSPEPAEQPSQIYESDGDGQVSIKFDFASGWIVANEKEYILWVPPDQMHRLYTGQCRLIIPVETMVTIDLSKFVHGKRWTECYKPLP</sequence>
<dbReference type="PROSITE" id="PS50082">
    <property type="entry name" value="WD_REPEATS_2"/>
    <property type="match status" value="14"/>
</dbReference>
<feature type="repeat" description="WD" evidence="3">
    <location>
        <begin position="1061"/>
        <end position="1097"/>
    </location>
</feature>
<feature type="repeat" description="WD" evidence="3">
    <location>
        <begin position="1274"/>
        <end position="1315"/>
    </location>
</feature>
<gene>
    <name evidence="5" type="ORF">CALCODRAFT_500228</name>
</gene>
<dbReference type="Pfam" id="PF00400">
    <property type="entry name" value="WD40"/>
    <property type="match status" value="14"/>
</dbReference>
<dbReference type="Pfam" id="PF24883">
    <property type="entry name" value="NPHP3_N"/>
    <property type="match status" value="1"/>
</dbReference>
<dbReference type="CDD" id="cd00200">
    <property type="entry name" value="WD40"/>
    <property type="match status" value="2"/>
</dbReference>
<dbReference type="PROSITE" id="PS00678">
    <property type="entry name" value="WD_REPEATS_1"/>
    <property type="match status" value="8"/>
</dbReference>
<dbReference type="EMBL" id="KV424020">
    <property type="protein sequence ID" value="KZT54194.1"/>
    <property type="molecule type" value="Genomic_DNA"/>
</dbReference>
<evidence type="ECO:0000259" key="4">
    <source>
        <dbReference type="Pfam" id="PF24883"/>
    </source>
</evidence>
<dbReference type="SMART" id="SM00320">
    <property type="entry name" value="WD40"/>
    <property type="match status" value="14"/>
</dbReference>
<evidence type="ECO:0000256" key="2">
    <source>
        <dbReference type="ARBA" id="ARBA00022737"/>
    </source>
</evidence>
<dbReference type="SUPFAM" id="SSF52540">
    <property type="entry name" value="P-loop containing nucleoside triphosphate hydrolases"/>
    <property type="match status" value="1"/>
</dbReference>
<evidence type="ECO:0000313" key="5">
    <source>
        <dbReference type="EMBL" id="KZT54194.1"/>
    </source>
</evidence>
<dbReference type="STRING" id="1353952.A0A165E6C3"/>
<keyword evidence="6" id="KW-1185">Reference proteome</keyword>
<name>A0A165E6C3_9BASI</name>
<accession>A0A165E6C3</accession>
<feature type="repeat" description="WD" evidence="3">
    <location>
        <begin position="1018"/>
        <end position="1059"/>
    </location>
</feature>
<keyword evidence="1 3" id="KW-0853">WD repeat</keyword>
<dbReference type="SUPFAM" id="SSF75011">
    <property type="entry name" value="3-carboxy-cis,cis-mucoante lactonizing enzyme"/>
    <property type="match status" value="1"/>
</dbReference>
<dbReference type="PRINTS" id="PR00320">
    <property type="entry name" value="GPROTEINBRPT"/>
</dbReference>
<dbReference type="InterPro" id="IPR027417">
    <property type="entry name" value="P-loop_NTPase"/>
</dbReference>
<feature type="repeat" description="WD" evidence="3">
    <location>
        <begin position="1403"/>
        <end position="1444"/>
    </location>
</feature>
<feature type="repeat" description="WD" evidence="3">
    <location>
        <begin position="1360"/>
        <end position="1401"/>
    </location>
</feature>
<dbReference type="SUPFAM" id="SSF50978">
    <property type="entry name" value="WD40 repeat-like"/>
    <property type="match status" value="2"/>
</dbReference>
<dbReference type="PROSITE" id="PS50294">
    <property type="entry name" value="WD_REPEATS_REGION"/>
    <property type="match status" value="13"/>
</dbReference>
<dbReference type="InterPro" id="IPR020472">
    <property type="entry name" value="WD40_PAC1"/>
</dbReference>
<dbReference type="PANTHER" id="PTHR44156">
    <property type="entry name" value="SUPERNUMERARY LIMBS, ISOFORM B-RELATED"/>
    <property type="match status" value="1"/>
</dbReference>
<feature type="repeat" description="WD" evidence="3">
    <location>
        <begin position="1446"/>
        <end position="1487"/>
    </location>
</feature>
<dbReference type="InterPro" id="IPR053299">
    <property type="entry name" value="ASTRA_WD_repeat"/>
</dbReference>
<feature type="repeat" description="WD" evidence="3">
    <location>
        <begin position="1103"/>
        <end position="1144"/>
    </location>
</feature>
<feature type="repeat" description="WD" evidence="3">
    <location>
        <begin position="932"/>
        <end position="973"/>
    </location>
</feature>
<feature type="domain" description="Nephrocystin 3-like N-terminal" evidence="4">
    <location>
        <begin position="383"/>
        <end position="544"/>
    </location>
</feature>
<feature type="repeat" description="WD" evidence="3">
    <location>
        <begin position="1317"/>
        <end position="1349"/>
    </location>
</feature>
<dbReference type="Gene3D" id="2.130.10.10">
    <property type="entry name" value="YVTN repeat-like/Quinoprotein amine dehydrogenase"/>
    <property type="match status" value="5"/>
</dbReference>
<dbReference type="InterPro" id="IPR056884">
    <property type="entry name" value="NPHP3-like_N"/>
</dbReference>
<dbReference type="InterPro" id="IPR001680">
    <property type="entry name" value="WD40_rpt"/>
</dbReference>
<evidence type="ECO:0000256" key="3">
    <source>
        <dbReference type="PROSITE-ProRule" id="PRU00221"/>
    </source>
</evidence>
<dbReference type="InterPro" id="IPR015943">
    <property type="entry name" value="WD40/YVTN_repeat-like_dom_sf"/>
</dbReference>
<feature type="repeat" description="WD" evidence="3">
    <location>
        <begin position="1189"/>
        <end position="1225"/>
    </location>
</feature>
<feature type="repeat" description="WD" evidence="3">
    <location>
        <begin position="984"/>
        <end position="1016"/>
    </location>
</feature>
<dbReference type="InterPro" id="IPR036322">
    <property type="entry name" value="WD40_repeat_dom_sf"/>
</dbReference>
<evidence type="ECO:0000313" key="6">
    <source>
        <dbReference type="Proteomes" id="UP000076842"/>
    </source>
</evidence>
<dbReference type="Proteomes" id="UP000076842">
    <property type="component" value="Unassembled WGS sequence"/>
</dbReference>
<dbReference type="Gene3D" id="3.40.50.300">
    <property type="entry name" value="P-loop containing nucleotide triphosphate hydrolases"/>
    <property type="match status" value="1"/>
</dbReference>
<reference evidence="5 6" key="1">
    <citation type="journal article" date="2016" name="Mol. Biol. Evol.">
        <title>Comparative Genomics of Early-Diverging Mushroom-Forming Fungi Provides Insights into the Origins of Lignocellulose Decay Capabilities.</title>
        <authorList>
            <person name="Nagy L.G."/>
            <person name="Riley R."/>
            <person name="Tritt A."/>
            <person name="Adam C."/>
            <person name="Daum C."/>
            <person name="Floudas D."/>
            <person name="Sun H."/>
            <person name="Yadav J.S."/>
            <person name="Pangilinan J."/>
            <person name="Larsson K.H."/>
            <person name="Matsuura K."/>
            <person name="Barry K."/>
            <person name="Labutti K."/>
            <person name="Kuo R."/>
            <person name="Ohm R.A."/>
            <person name="Bhattacharya S.S."/>
            <person name="Shirouzu T."/>
            <person name="Yoshinaga Y."/>
            <person name="Martin F.M."/>
            <person name="Grigoriev I.V."/>
            <person name="Hibbett D.S."/>
        </authorList>
    </citation>
    <scope>NUCLEOTIDE SEQUENCE [LARGE SCALE GENOMIC DNA]</scope>
    <source>
        <strain evidence="5 6">HHB12733</strain>
    </source>
</reference>
<evidence type="ECO:0000256" key="1">
    <source>
        <dbReference type="ARBA" id="ARBA00022574"/>
    </source>
</evidence>
<organism evidence="5 6">
    <name type="scientific">Calocera cornea HHB12733</name>
    <dbReference type="NCBI Taxonomy" id="1353952"/>
    <lineage>
        <taxon>Eukaryota</taxon>
        <taxon>Fungi</taxon>
        <taxon>Dikarya</taxon>
        <taxon>Basidiomycota</taxon>
        <taxon>Agaricomycotina</taxon>
        <taxon>Dacrymycetes</taxon>
        <taxon>Dacrymycetales</taxon>
        <taxon>Dacrymycetaceae</taxon>
        <taxon>Calocera</taxon>
    </lineage>
</organism>
<keyword evidence="2" id="KW-0677">Repeat</keyword>
<dbReference type="OrthoDB" id="163438at2759"/>
<feature type="repeat" description="WD" evidence="3">
    <location>
        <begin position="1489"/>
        <end position="1530"/>
    </location>
</feature>
<protein>
    <submittedName>
        <fullName evidence="5">WD40 repeat-like protein</fullName>
    </submittedName>
</protein>
<dbReference type="InterPro" id="IPR019775">
    <property type="entry name" value="WD40_repeat_CS"/>
</dbReference>
<feature type="repeat" description="WD" evidence="3">
    <location>
        <begin position="1146"/>
        <end position="1178"/>
    </location>
</feature>
<proteinExistence type="predicted"/>
<dbReference type="InParanoid" id="A0A165E6C3"/>
<feature type="repeat" description="WD" evidence="3">
    <location>
        <begin position="1231"/>
        <end position="1272"/>
    </location>
</feature>